<dbReference type="AlphaFoldDB" id="A0AAN8M1W2"/>
<proteinExistence type="predicted"/>
<evidence type="ECO:0000313" key="9">
    <source>
        <dbReference type="Proteomes" id="UP001356427"/>
    </source>
</evidence>
<dbReference type="Pfam" id="PF01344">
    <property type="entry name" value="Kelch_1"/>
    <property type="match status" value="1"/>
</dbReference>
<dbReference type="InterPro" id="IPR006652">
    <property type="entry name" value="Kelch_1"/>
</dbReference>
<dbReference type="SMART" id="SM00225">
    <property type="entry name" value="BTB"/>
    <property type="match status" value="1"/>
</dbReference>
<evidence type="ECO:0000313" key="8">
    <source>
        <dbReference type="EMBL" id="KAK6320124.1"/>
    </source>
</evidence>
<protein>
    <recommendedName>
        <fullName evidence="7">BTB domain-containing protein</fullName>
    </recommendedName>
</protein>
<dbReference type="Pfam" id="PF16484">
    <property type="entry name" value="CPT_N"/>
    <property type="match status" value="1"/>
</dbReference>
<evidence type="ECO:0000256" key="5">
    <source>
        <dbReference type="ARBA" id="ARBA00023315"/>
    </source>
</evidence>
<evidence type="ECO:0000256" key="1">
    <source>
        <dbReference type="ARBA" id="ARBA00022441"/>
    </source>
</evidence>
<dbReference type="GO" id="GO:0006631">
    <property type="term" value="P:fatty acid metabolic process"/>
    <property type="evidence" value="ECO:0007669"/>
    <property type="project" value="UniProtKB-KW"/>
</dbReference>
<evidence type="ECO:0000256" key="3">
    <source>
        <dbReference type="ARBA" id="ARBA00022832"/>
    </source>
</evidence>
<keyword evidence="9" id="KW-1185">Reference proteome</keyword>
<dbReference type="PROSITE" id="PS50097">
    <property type="entry name" value="BTB"/>
    <property type="match status" value="1"/>
</dbReference>
<dbReference type="Proteomes" id="UP001356427">
    <property type="component" value="Unassembled WGS sequence"/>
</dbReference>
<dbReference type="PANTHER" id="PTHR46375:SF3">
    <property type="entry name" value="KELCH REPEAT AND BTB DOMAIN-CONTAINING PROTEIN 13"/>
    <property type="match status" value="1"/>
</dbReference>
<keyword evidence="5" id="KW-0012">Acyltransferase</keyword>
<dbReference type="GO" id="GO:0016746">
    <property type="term" value="F:acyltransferase activity"/>
    <property type="evidence" value="ECO:0007669"/>
    <property type="project" value="UniProtKB-KW"/>
</dbReference>
<dbReference type="SUPFAM" id="SSF52777">
    <property type="entry name" value="CoA-dependent acyltransferases"/>
    <property type="match status" value="1"/>
</dbReference>
<evidence type="ECO:0000259" key="7">
    <source>
        <dbReference type="PROSITE" id="PS50097"/>
    </source>
</evidence>
<keyword evidence="6" id="KW-1133">Transmembrane helix</keyword>
<keyword evidence="6" id="KW-0472">Membrane</keyword>
<dbReference type="EMBL" id="JAGTTL010000007">
    <property type="protein sequence ID" value="KAK6320124.1"/>
    <property type="molecule type" value="Genomic_DNA"/>
</dbReference>
<keyword evidence="1" id="KW-0880">Kelch repeat</keyword>
<dbReference type="InterPro" id="IPR000542">
    <property type="entry name" value="Carn_acyl_trans"/>
</dbReference>
<feature type="domain" description="BTB" evidence="7">
    <location>
        <begin position="72"/>
        <end position="141"/>
    </location>
</feature>
<dbReference type="InterPro" id="IPR011333">
    <property type="entry name" value="SKP1/BTB/POZ_sf"/>
</dbReference>
<keyword evidence="4" id="KW-0443">Lipid metabolism</keyword>
<dbReference type="InterPro" id="IPR042231">
    <property type="entry name" value="Cho/carn_acyl_trans_2"/>
</dbReference>
<sequence>MIRIFRPYVNVVVLWISGWLKYALERVWRLPFSVPHTWVTSPGDSGEGLYDRVSKEWQTNETYRTYHHGDGSGIMVTVQTSTHAFHVNLGRLTDCSEYFRALSQSSMRETTESLILLDHIPSSVFHSLLEFCFRNDFSVPQEELGEHIQVGSYLLAEAFVSQCLLALSGVLTPDTCLSYLALARDICCTELETTVFSYLSRHLLELPHLTRCLPAEDRAELTRLRWQGDLRLCCVRKENLTSWNDLETEAARHLFTLDGSEVTGDWRPITELPFMADKWCFTAVVLLNYLYLIGGYRQRAKRGWEFKMASFRYNPFTNTWVSTAPLIKHRRHFSAVSCDGCIYAVGGWYLDSLVTPDSSTALYTAVERYHPWDNTWTFVASLPLTDLQFTMSLSHDLPLATSLGPCLYVLGNIQRTGEKLLLRYDPRQDLWSELLPTLTKANADLPSLYFLGATDRLFVIGGNNSENVVTSFCVESGQWGQVKGAEKVALAGQGTVLGDQVYMPVPEESRSKGIGVTHRAQRQHTYRECSAPVQRNSTVRNQSHCLILFHFSKLELNPFSRVFDVTGMAEAYQAVGFQFTVTPDGIDLHLSREVLKHIYLSGVTSWRKRAIRFKNGILTGVYTASPSSWLIVVIAIMSTMYARKDPSLGMIDTIKRTLSVSGYMTVQTQTVLSAILFATGLWLSLILTRRYTLKALLSYHSWIFESHSKMSFCTKLWLSLVKMFSGCRPLLYSIQTSLPRLPVPSVDDTITRYLESVRPLLDDDQYNQMEDLLYVTPTHRQAARAGNVVHAMLQYRRKLERGEHAPLRALGVVPMCSYQMERMFNTTRIPGIETDFVQHLVVYHKGRFFRVWLYYGGRHLWPSELETQFQRILNDTTVPQPGELKLAALIAGNSMS</sequence>
<dbReference type="InterPro" id="IPR039551">
    <property type="entry name" value="Cho/carn_acyl_trans"/>
</dbReference>
<evidence type="ECO:0000256" key="6">
    <source>
        <dbReference type="SAM" id="Phobius"/>
    </source>
</evidence>
<evidence type="ECO:0000256" key="2">
    <source>
        <dbReference type="ARBA" id="ARBA00022737"/>
    </source>
</evidence>
<keyword evidence="3" id="KW-0276">Fatty acid metabolism</keyword>
<dbReference type="Pfam" id="PF00651">
    <property type="entry name" value="BTB"/>
    <property type="match status" value="1"/>
</dbReference>
<dbReference type="Pfam" id="PF00755">
    <property type="entry name" value="Carn_acyltransf"/>
    <property type="match status" value="2"/>
</dbReference>
<dbReference type="Gene3D" id="3.30.559.70">
    <property type="entry name" value="Choline/Carnitine o-acyltransferase, domain 2"/>
    <property type="match status" value="1"/>
</dbReference>
<comment type="caution">
    <text evidence="8">The sequence shown here is derived from an EMBL/GenBank/DDBJ whole genome shotgun (WGS) entry which is preliminary data.</text>
</comment>
<dbReference type="Gene3D" id="6.10.250.1760">
    <property type="match status" value="1"/>
</dbReference>
<dbReference type="SUPFAM" id="SSF117281">
    <property type="entry name" value="Kelch motif"/>
    <property type="match status" value="1"/>
</dbReference>
<keyword evidence="2" id="KW-0677">Repeat</keyword>
<dbReference type="PANTHER" id="PTHR46375">
    <property type="entry name" value="KELCH REPEAT AND BTB DOMAIN-CONTAINING PROTEIN 13-RELATED"/>
    <property type="match status" value="1"/>
</dbReference>
<feature type="transmembrane region" description="Helical" evidence="6">
    <location>
        <begin position="272"/>
        <end position="292"/>
    </location>
</feature>
<dbReference type="InterPro" id="IPR052392">
    <property type="entry name" value="Kelch-BTB_domain-containing"/>
</dbReference>
<organism evidence="8 9">
    <name type="scientific">Coregonus suidteri</name>
    <dbReference type="NCBI Taxonomy" id="861788"/>
    <lineage>
        <taxon>Eukaryota</taxon>
        <taxon>Metazoa</taxon>
        <taxon>Chordata</taxon>
        <taxon>Craniata</taxon>
        <taxon>Vertebrata</taxon>
        <taxon>Euteleostomi</taxon>
        <taxon>Actinopterygii</taxon>
        <taxon>Neopterygii</taxon>
        <taxon>Teleostei</taxon>
        <taxon>Protacanthopterygii</taxon>
        <taxon>Salmoniformes</taxon>
        <taxon>Salmonidae</taxon>
        <taxon>Coregoninae</taxon>
        <taxon>Coregonus</taxon>
    </lineage>
</organism>
<dbReference type="InterPro" id="IPR015915">
    <property type="entry name" value="Kelch-typ_b-propeller"/>
</dbReference>
<gene>
    <name evidence="8" type="ORF">J4Q44_G00092310</name>
</gene>
<name>A0AAN8M1W2_9TELE</name>
<keyword evidence="5" id="KW-0808">Transferase</keyword>
<dbReference type="CDD" id="cd01165">
    <property type="entry name" value="BTB_POZ"/>
    <property type="match status" value="1"/>
</dbReference>
<dbReference type="Gene3D" id="3.30.710.10">
    <property type="entry name" value="Potassium Channel Kv1.1, Chain A"/>
    <property type="match status" value="1"/>
</dbReference>
<evidence type="ECO:0000256" key="4">
    <source>
        <dbReference type="ARBA" id="ARBA00023098"/>
    </source>
</evidence>
<dbReference type="InterPro" id="IPR000210">
    <property type="entry name" value="BTB/POZ_dom"/>
</dbReference>
<dbReference type="SUPFAM" id="SSF54695">
    <property type="entry name" value="POZ domain"/>
    <property type="match status" value="1"/>
</dbReference>
<dbReference type="InterPro" id="IPR032476">
    <property type="entry name" value="CPT_N"/>
</dbReference>
<dbReference type="PROSITE" id="PS00439">
    <property type="entry name" value="ACYLTRANSF_C_1"/>
    <property type="match status" value="1"/>
</dbReference>
<accession>A0AAN8M1W2</accession>
<keyword evidence="6" id="KW-0812">Transmembrane</keyword>
<feature type="transmembrane region" description="Helical" evidence="6">
    <location>
        <begin position="617"/>
        <end position="642"/>
    </location>
</feature>
<feature type="transmembrane region" description="Helical" evidence="6">
    <location>
        <begin position="662"/>
        <end position="687"/>
    </location>
</feature>
<dbReference type="SMART" id="SM00612">
    <property type="entry name" value="Kelch"/>
    <property type="match status" value="3"/>
</dbReference>
<reference evidence="8 9" key="1">
    <citation type="submission" date="2021-04" db="EMBL/GenBank/DDBJ databases">
        <authorList>
            <person name="De Guttry C."/>
            <person name="Zahm M."/>
            <person name="Klopp C."/>
            <person name="Cabau C."/>
            <person name="Louis A."/>
            <person name="Berthelot C."/>
            <person name="Parey E."/>
            <person name="Roest Crollius H."/>
            <person name="Montfort J."/>
            <person name="Robinson-Rechavi M."/>
            <person name="Bucao C."/>
            <person name="Bouchez O."/>
            <person name="Gislard M."/>
            <person name="Lluch J."/>
            <person name="Milhes M."/>
            <person name="Lampietro C."/>
            <person name="Lopez Roques C."/>
            <person name="Donnadieu C."/>
            <person name="Braasch I."/>
            <person name="Desvignes T."/>
            <person name="Postlethwait J."/>
            <person name="Bobe J."/>
            <person name="Wedekind C."/>
            <person name="Guiguen Y."/>
        </authorList>
    </citation>
    <scope>NUCLEOTIDE SEQUENCE [LARGE SCALE GENOMIC DNA]</scope>
    <source>
        <strain evidence="8">Cs_M1</strain>
        <tissue evidence="8">Blood</tissue>
    </source>
</reference>
<dbReference type="Gene3D" id="2.120.10.80">
    <property type="entry name" value="Kelch-type beta propeller"/>
    <property type="match status" value="1"/>
</dbReference>